<name>A0A0G1RIU7_9BACT</name>
<evidence type="ECO:0000313" key="2">
    <source>
        <dbReference type="EMBL" id="KKU56997.1"/>
    </source>
</evidence>
<dbReference type="Pfam" id="PF16158">
    <property type="entry name" value="N_BRCA1_IG"/>
    <property type="match status" value="1"/>
</dbReference>
<gene>
    <name evidence="2" type="ORF">UX78_C0001G0050</name>
</gene>
<dbReference type="GO" id="GO:0008237">
    <property type="term" value="F:metallopeptidase activity"/>
    <property type="evidence" value="ECO:0007669"/>
    <property type="project" value="InterPro"/>
</dbReference>
<sequence length="431" mass="48567">MYDKGVSIKKLILLPVSFFGLLLLVFFLSGNPFNISTQAQSLPAQGELGTSEVSEQDAQKAQDYFYPREQKNMESLSRISVPTPPPGYKQPSIRKVHPILFVAQDKTVLPEHQPAINSTMQLIRRWYSGPLEQNNLGYTFEVANVAVYNAPFPFSHYQCGRAWCAPDEWIDLDLNVVHALQDAGYPVLLPGFIHEIFVIGGGGWASAWCYPDCPVWPDPGPSSETGVAVVGDWALDAISTGPNPDCVVQMGSACNKYPQQGAIAHELGHTFGLYHANDDPRSLMRNWWDFPYVTLIGEPKNDEIRVVRSNQFIGSRVCTHDSQVIRSNMPSTVTKSLPDAPNKFFISFTFNNYGWCRWTPTTFNTFLVKDNVWGKRRANVLSNVYPAQEYRFRFQLTAPTTVGRYYSLWKMRKSTTFFGAQVGKQIRVTNP</sequence>
<comment type="caution">
    <text evidence="2">The sequence shown here is derived from an EMBL/GenBank/DDBJ whole genome shotgun (WGS) entry which is preliminary data.</text>
</comment>
<dbReference type="Proteomes" id="UP000034607">
    <property type="component" value="Unassembled WGS sequence"/>
</dbReference>
<feature type="domain" description="Nbr1 FW" evidence="1">
    <location>
        <begin position="342"/>
        <end position="428"/>
    </location>
</feature>
<dbReference type="SUPFAM" id="SSF55486">
    <property type="entry name" value="Metalloproteases ('zincins'), catalytic domain"/>
    <property type="match status" value="1"/>
</dbReference>
<dbReference type="Gene3D" id="2.60.40.10">
    <property type="entry name" value="Immunoglobulins"/>
    <property type="match status" value="1"/>
</dbReference>
<protein>
    <recommendedName>
        <fullName evidence="1">Nbr1 FW domain-containing protein</fullName>
    </recommendedName>
</protein>
<accession>A0A0G1RIU7</accession>
<dbReference type="EMBL" id="LCNM01000001">
    <property type="protein sequence ID" value="KKU56997.1"/>
    <property type="molecule type" value="Genomic_DNA"/>
</dbReference>
<proteinExistence type="predicted"/>
<dbReference type="InterPro" id="IPR024079">
    <property type="entry name" value="MetalloPept_cat_dom_sf"/>
</dbReference>
<dbReference type="PATRIC" id="fig|1618357.3.peg.54"/>
<organism evidence="2 3">
    <name type="scientific">Candidatus Amesbacteria bacterium GW2011_GWA2_47_11</name>
    <dbReference type="NCBI Taxonomy" id="1618357"/>
    <lineage>
        <taxon>Bacteria</taxon>
        <taxon>Candidatus Amesiibacteriota</taxon>
    </lineage>
</organism>
<dbReference type="AlphaFoldDB" id="A0A0G1RIU7"/>
<evidence type="ECO:0000259" key="1">
    <source>
        <dbReference type="Pfam" id="PF16158"/>
    </source>
</evidence>
<dbReference type="InterPro" id="IPR013783">
    <property type="entry name" value="Ig-like_fold"/>
</dbReference>
<evidence type="ECO:0000313" key="3">
    <source>
        <dbReference type="Proteomes" id="UP000034607"/>
    </source>
</evidence>
<dbReference type="InterPro" id="IPR032350">
    <property type="entry name" value="Nbr1_FW"/>
</dbReference>
<dbReference type="Gene3D" id="3.40.390.10">
    <property type="entry name" value="Collagenase (Catalytic Domain)"/>
    <property type="match status" value="1"/>
</dbReference>
<reference evidence="2 3" key="1">
    <citation type="journal article" date="2015" name="Nature">
        <title>rRNA introns, odd ribosomes, and small enigmatic genomes across a large radiation of phyla.</title>
        <authorList>
            <person name="Brown C.T."/>
            <person name="Hug L.A."/>
            <person name="Thomas B.C."/>
            <person name="Sharon I."/>
            <person name="Castelle C.J."/>
            <person name="Singh A."/>
            <person name="Wilkins M.J."/>
            <person name="Williams K.H."/>
            <person name="Banfield J.F."/>
        </authorList>
    </citation>
    <scope>NUCLEOTIDE SEQUENCE [LARGE SCALE GENOMIC DNA]</scope>
</reference>